<dbReference type="Proteomes" id="UP000247763">
    <property type="component" value="Chromosome"/>
</dbReference>
<gene>
    <name evidence="8" type="ORF">HYN04_07945</name>
</gene>
<evidence type="ECO:0000256" key="1">
    <source>
        <dbReference type="ARBA" id="ARBA00022485"/>
    </source>
</evidence>
<evidence type="ECO:0000256" key="2">
    <source>
        <dbReference type="ARBA" id="ARBA00022603"/>
    </source>
</evidence>
<evidence type="ECO:0000313" key="9">
    <source>
        <dbReference type="Proteomes" id="UP000247763"/>
    </source>
</evidence>
<evidence type="ECO:0000256" key="6">
    <source>
        <dbReference type="PROSITE-ProRule" id="PRU01024"/>
    </source>
</evidence>
<keyword evidence="4 6" id="KW-0949">S-adenosyl-L-methionine</keyword>
<dbReference type="PROSITE" id="PS01230">
    <property type="entry name" value="TRMA_1"/>
    <property type="match status" value="1"/>
</dbReference>
<dbReference type="CDD" id="cd02440">
    <property type="entry name" value="AdoMet_MTases"/>
    <property type="match status" value="1"/>
</dbReference>
<organism evidence="8 9">
    <name type="scientific">Phenylobacterium parvum</name>
    <dbReference type="NCBI Taxonomy" id="2201350"/>
    <lineage>
        <taxon>Bacteria</taxon>
        <taxon>Pseudomonadati</taxon>
        <taxon>Pseudomonadota</taxon>
        <taxon>Alphaproteobacteria</taxon>
        <taxon>Caulobacterales</taxon>
        <taxon>Caulobacteraceae</taxon>
        <taxon>Phenylobacterium</taxon>
    </lineage>
</organism>
<dbReference type="PANTHER" id="PTHR11061:SF49">
    <property type="entry name" value="23S RRNA (URACIL(1939)-C(5))-METHYLTRANSFERASE RLMD"/>
    <property type="match status" value="1"/>
</dbReference>
<feature type="binding site" evidence="6">
    <location>
        <position position="341"/>
    </location>
    <ligand>
        <name>S-adenosyl-L-methionine</name>
        <dbReference type="ChEBI" id="CHEBI:59789"/>
    </ligand>
</feature>
<keyword evidence="1" id="KW-0408">Iron</keyword>
<dbReference type="InterPro" id="IPR029063">
    <property type="entry name" value="SAM-dependent_MTases_sf"/>
</dbReference>
<evidence type="ECO:0000256" key="5">
    <source>
        <dbReference type="ARBA" id="ARBA00023014"/>
    </source>
</evidence>
<feature type="binding site" evidence="6">
    <location>
        <position position="293"/>
    </location>
    <ligand>
        <name>S-adenosyl-L-methionine</name>
        <dbReference type="ChEBI" id="CHEBI:59789"/>
    </ligand>
</feature>
<proteinExistence type="inferred from homology"/>
<keyword evidence="9" id="KW-1185">Reference proteome</keyword>
<evidence type="ECO:0000256" key="7">
    <source>
        <dbReference type="PROSITE-ProRule" id="PRU10015"/>
    </source>
</evidence>
<reference evidence="9" key="1">
    <citation type="submission" date="2018-05" db="EMBL/GenBank/DDBJ databases">
        <title>Genome sequencing of Phenylobacterium sp. HYN0004.</title>
        <authorList>
            <person name="Yi H."/>
            <person name="Baek C."/>
        </authorList>
    </citation>
    <scope>NUCLEOTIDE SEQUENCE [LARGE SCALE GENOMIC DNA]</scope>
    <source>
        <strain evidence="9">HYN0004</strain>
    </source>
</reference>
<dbReference type="SUPFAM" id="SSF53335">
    <property type="entry name" value="S-adenosyl-L-methionine-dependent methyltransferases"/>
    <property type="match status" value="1"/>
</dbReference>
<dbReference type="Gene3D" id="2.40.50.140">
    <property type="entry name" value="Nucleic acid-binding proteins"/>
    <property type="match status" value="1"/>
</dbReference>
<keyword evidence="2 6" id="KW-0489">Methyltransferase</keyword>
<dbReference type="Pfam" id="PF05958">
    <property type="entry name" value="tRNA_U5-meth_tr"/>
    <property type="match status" value="1"/>
</dbReference>
<feature type="active site" evidence="7">
    <location>
        <position position="367"/>
    </location>
</feature>
<keyword evidence="1" id="KW-0004">4Fe-4S</keyword>
<dbReference type="PANTHER" id="PTHR11061">
    <property type="entry name" value="RNA M5U METHYLTRANSFERASE"/>
    <property type="match status" value="1"/>
</dbReference>
<dbReference type="GO" id="GO:0070475">
    <property type="term" value="P:rRNA base methylation"/>
    <property type="evidence" value="ECO:0007669"/>
    <property type="project" value="TreeGrafter"/>
</dbReference>
<dbReference type="KEGG" id="phb:HYN04_07945"/>
<keyword evidence="3 6" id="KW-0808">Transferase</keyword>
<evidence type="ECO:0000256" key="3">
    <source>
        <dbReference type="ARBA" id="ARBA00022679"/>
    </source>
</evidence>
<dbReference type="GO" id="GO:0051539">
    <property type="term" value="F:4 iron, 4 sulfur cluster binding"/>
    <property type="evidence" value="ECO:0007669"/>
    <property type="project" value="UniProtKB-KW"/>
</dbReference>
<dbReference type="Gene3D" id="2.40.50.1070">
    <property type="match status" value="1"/>
</dbReference>
<evidence type="ECO:0000313" key="8">
    <source>
        <dbReference type="EMBL" id="AWM77698.1"/>
    </source>
</evidence>
<dbReference type="RefSeq" id="WP_110450265.1">
    <property type="nucleotide sequence ID" value="NZ_CP029479.1"/>
</dbReference>
<sequence>MSMGGEGDGVIRLEDGGVLHVAGALPGETVRLRAGPEGFVLDEVLEPSASRRTPPCPHFGACGGCVLQHWDAESALAWKVERLRATLALERLETEILPVFWTSPGGRRRAALHARRGSSRTEARIGFKARKSWNLVDIDGCAVLNPAIVRALPALRRLAAPLLEHPKSAPSLHVTMTDDGLDIDVTGVEARSGGLSADARQEVAALAAETGLARLTLAGDILFQQRQPSLKIGRARVALPAGAFLQADPAAEAAMVAEARSAVDGARRIADLFCGLGAFTFPLAEVAPVLAVDGSAPAIRALGAAVATAPGLHGITAEARDLFRRPLSAAELKRIDAVVFDPPRAGALAQVAEIAQSGAARVVGVSCNPATFARDARRLVDSGFRLERILPVDQFLWSSHLELVAVFSR</sequence>
<evidence type="ECO:0000256" key="4">
    <source>
        <dbReference type="ARBA" id="ARBA00022691"/>
    </source>
</evidence>
<comment type="similarity">
    <text evidence="6">Belongs to the class I-like SAM-binding methyltransferase superfamily. RNA M5U methyltransferase family.</text>
</comment>
<dbReference type="AlphaFoldDB" id="A0A2Z3I1N2"/>
<dbReference type="InterPro" id="IPR030390">
    <property type="entry name" value="MeTrfase_TrmA_AS"/>
</dbReference>
<name>A0A2Z3I1N2_9CAUL</name>
<dbReference type="Gene3D" id="3.40.50.150">
    <property type="entry name" value="Vaccinia Virus protein VP39"/>
    <property type="match status" value="1"/>
</dbReference>
<accession>A0A2Z3I1N2</accession>
<keyword evidence="5" id="KW-0411">Iron-sulfur</keyword>
<dbReference type="EMBL" id="CP029479">
    <property type="protein sequence ID" value="AWM77698.1"/>
    <property type="molecule type" value="Genomic_DNA"/>
</dbReference>
<dbReference type="InterPro" id="IPR012340">
    <property type="entry name" value="NA-bd_OB-fold"/>
</dbReference>
<keyword evidence="1" id="KW-0479">Metal-binding</keyword>
<feature type="binding site" evidence="6">
    <location>
        <position position="246"/>
    </location>
    <ligand>
        <name>S-adenosyl-L-methionine</name>
        <dbReference type="ChEBI" id="CHEBI:59789"/>
    </ligand>
</feature>
<dbReference type="InterPro" id="IPR010280">
    <property type="entry name" value="U5_MeTrfase_fam"/>
</dbReference>
<feature type="active site" description="Nucleophile" evidence="6">
    <location>
        <position position="367"/>
    </location>
</feature>
<feature type="binding site" evidence="6">
    <location>
        <position position="273"/>
    </location>
    <ligand>
        <name>S-adenosyl-L-methionine</name>
        <dbReference type="ChEBI" id="CHEBI:59789"/>
    </ligand>
</feature>
<dbReference type="OrthoDB" id="9804590at2"/>
<dbReference type="GO" id="GO:0070041">
    <property type="term" value="F:rRNA (uridine-C5-)-methyltransferase activity"/>
    <property type="evidence" value="ECO:0007669"/>
    <property type="project" value="TreeGrafter"/>
</dbReference>
<dbReference type="PROSITE" id="PS51687">
    <property type="entry name" value="SAM_MT_RNA_M5U"/>
    <property type="match status" value="1"/>
</dbReference>
<protein>
    <submittedName>
        <fullName evidence="8">RNA methyltransferase</fullName>
    </submittedName>
</protein>